<keyword evidence="5" id="KW-0539">Nucleus</keyword>
<dbReference type="Pfam" id="PF11951">
    <property type="entry name" value="Fungal_trans_2"/>
    <property type="match status" value="1"/>
</dbReference>
<evidence type="ECO:0000256" key="3">
    <source>
        <dbReference type="ARBA" id="ARBA00023125"/>
    </source>
</evidence>
<dbReference type="CDD" id="cd00067">
    <property type="entry name" value="GAL4"/>
    <property type="match status" value="1"/>
</dbReference>
<dbReference type="SUPFAM" id="SSF57701">
    <property type="entry name" value="Zn2/Cys6 DNA-binding domain"/>
    <property type="match status" value="1"/>
</dbReference>
<feature type="domain" description="Zn(2)-C6 fungal-type" evidence="7">
    <location>
        <begin position="81"/>
        <end position="107"/>
    </location>
</feature>
<protein>
    <recommendedName>
        <fullName evidence="7">Zn(2)-C6 fungal-type domain-containing protein</fullName>
    </recommendedName>
</protein>
<dbReference type="InterPro" id="IPR001138">
    <property type="entry name" value="Zn2Cys6_DnaBD"/>
</dbReference>
<dbReference type="AlphaFoldDB" id="A0AAD6C0P3"/>
<comment type="subcellular location">
    <subcellularLocation>
        <location evidence="1">Nucleus</location>
    </subcellularLocation>
</comment>
<feature type="region of interest" description="Disordered" evidence="6">
    <location>
        <begin position="281"/>
        <end position="308"/>
    </location>
</feature>
<organism evidence="8 9">
    <name type="scientific">Penicillium daleae</name>
    <dbReference type="NCBI Taxonomy" id="63821"/>
    <lineage>
        <taxon>Eukaryota</taxon>
        <taxon>Fungi</taxon>
        <taxon>Dikarya</taxon>
        <taxon>Ascomycota</taxon>
        <taxon>Pezizomycotina</taxon>
        <taxon>Eurotiomycetes</taxon>
        <taxon>Eurotiomycetidae</taxon>
        <taxon>Eurotiales</taxon>
        <taxon>Aspergillaceae</taxon>
        <taxon>Penicillium</taxon>
    </lineage>
</organism>
<accession>A0AAD6C0P3</accession>
<proteinExistence type="predicted"/>
<feature type="region of interest" description="Disordered" evidence="6">
    <location>
        <begin position="339"/>
        <end position="368"/>
    </location>
</feature>
<dbReference type="PANTHER" id="PTHR37534:SF43">
    <property type="entry name" value="FINGER DOMAIN PROTEIN, PUTATIVE (AFU_ORTHOLOGUE AFUA_1G01850)-RELATED"/>
    <property type="match status" value="1"/>
</dbReference>
<sequence length="878" mass="95858">MAVGPVIQSTGHLSLSILLDRHISGHLEQLANKIDLGECLAPDDLARQSLSAGAEKVAGEYLACVEELGPDIRLTVRPRPCKARKVKCGEEKPSCLNCQRQGESCDYSVRLNWGGRTKRSSVDSPTSISRGYGGTLMGFAEPMRASTVDSAEVPAPIPPGNKNPADGFINFRSVDLGSPGALSPGSAATFGVFDSPKPQVPSENGISPSQGEVQFAATWAEHSPVTPASSGSMSQYSFGQNFHSSLSPAADQGVGIRSLSAFAFHSSSVSQPVSFLRNSMDITSHPSDVQSRPNQNDGQIPTSRSLSHDDHGLSFLLNDVAGQDGPSQELAGHIEGSTLLHPRSHVSSSPGLDRHTPSSTYAPRTESLRSFHQADNLCTDARDRESDHPRNESLAAQSKWQAYLTSVADNYGLDSGRPDRDLALNNDHAAIDINSAVDKVSPRGHNGESVSPTSFPKPSGVQNSDYSGYYASPVPINIPRYLSPLPSSLLKNPINLLYFHHFLNHTSKMLVPHDCDNNPFVSVLPSMAISDPNLLNLVLAYSASHRARYLGHPEPANRIAHWVSDVFPALRVALEASKEEITDSHLATAILLLSLKIVCPGTFEVPIPWQSHLKLARDLFIARSDRIAKPGNRIGAFFARWLGYIDTMGALSCRQAGPPLMLYHSVLAECCRPQSHDEYCVDCFTGFSPRTGFFLLRLAQLVQQCDNERFDDLGNFQRAWHPSADMVMEAQAVLGEFDDLNERVHTDPDHHLGVESDDMMATEQAFRCAGLLHLHRRVLDTSPDSFPVQDALRKLVNALDRMRLGASTEVCSLLPLFTAGCESRDSSQRMKLLNRFFVLEKSGMKQIQNARQLMQHCWDDNLPWIALAEGEFLGIVGV</sequence>
<dbReference type="GO" id="GO:0000976">
    <property type="term" value="F:transcription cis-regulatory region binding"/>
    <property type="evidence" value="ECO:0007669"/>
    <property type="project" value="TreeGrafter"/>
</dbReference>
<dbReference type="GO" id="GO:0045944">
    <property type="term" value="P:positive regulation of transcription by RNA polymerase II"/>
    <property type="evidence" value="ECO:0007669"/>
    <property type="project" value="TreeGrafter"/>
</dbReference>
<keyword evidence="9" id="KW-1185">Reference proteome</keyword>
<dbReference type="InterPro" id="IPR021858">
    <property type="entry name" value="Fun_TF"/>
</dbReference>
<dbReference type="RefSeq" id="XP_056763435.1">
    <property type="nucleotide sequence ID" value="XM_056914586.1"/>
</dbReference>
<name>A0AAD6C0P3_9EURO</name>
<dbReference type="Proteomes" id="UP001213681">
    <property type="component" value="Unassembled WGS sequence"/>
</dbReference>
<evidence type="ECO:0000313" key="8">
    <source>
        <dbReference type="EMBL" id="KAJ5440206.1"/>
    </source>
</evidence>
<evidence type="ECO:0000256" key="1">
    <source>
        <dbReference type="ARBA" id="ARBA00004123"/>
    </source>
</evidence>
<dbReference type="Gene3D" id="4.10.240.10">
    <property type="entry name" value="Zn(2)-C6 fungal-type DNA-binding domain"/>
    <property type="match status" value="1"/>
</dbReference>
<reference evidence="8" key="1">
    <citation type="submission" date="2022-12" db="EMBL/GenBank/DDBJ databases">
        <authorList>
            <person name="Petersen C."/>
        </authorList>
    </citation>
    <scope>NUCLEOTIDE SEQUENCE</scope>
    <source>
        <strain evidence="8">IBT 16125</strain>
    </source>
</reference>
<evidence type="ECO:0000256" key="6">
    <source>
        <dbReference type="SAM" id="MobiDB-lite"/>
    </source>
</evidence>
<dbReference type="GO" id="GO:0000981">
    <property type="term" value="F:DNA-binding transcription factor activity, RNA polymerase II-specific"/>
    <property type="evidence" value="ECO:0007669"/>
    <property type="project" value="InterPro"/>
</dbReference>
<evidence type="ECO:0000256" key="4">
    <source>
        <dbReference type="ARBA" id="ARBA00023163"/>
    </source>
</evidence>
<dbReference type="Pfam" id="PF00172">
    <property type="entry name" value="Zn_clus"/>
    <property type="match status" value="1"/>
</dbReference>
<evidence type="ECO:0000313" key="9">
    <source>
        <dbReference type="Proteomes" id="UP001213681"/>
    </source>
</evidence>
<feature type="compositionally biased region" description="Polar residues" evidence="6">
    <location>
        <begin position="281"/>
        <end position="305"/>
    </location>
</feature>
<evidence type="ECO:0000259" key="7">
    <source>
        <dbReference type="PROSITE" id="PS50048"/>
    </source>
</evidence>
<keyword evidence="3" id="KW-0238">DNA-binding</keyword>
<dbReference type="PANTHER" id="PTHR37534">
    <property type="entry name" value="TRANSCRIPTIONAL ACTIVATOR PROTEIN UGA3"/>
    <property type="match status" value="1"/>
</dbReference>
<dbReference type="GO" id="GO:0005634">
    <property type="term" value="C:nucleus"/>
    <property type="evidence" value="ECO:0007669"/>
    <property type="project" value="UniProtKB-SubCell"/>
</dbReference>
<dbReference type="InterPro" id="IPR036864">
    <property type="entry name" value="Zn2-C6_fun-type_DNA-bd_sf"/>
</dbReference>
<reference evidence="8" key="2">
    <citation type="journal article" date="2023" name="IMA Fungus">
        <title>Comparative genomic study of the Penicillium genus elucidates a diverse pangenome and 15 lateral gene transfer events.</title>
        <authorList>
            <person name="Petersen C."/>
            <person name="Sorensen T."/>
            <person name="Nielsen M.R."/>
            <person name="Sondergaard T.E."/>
            <person name="Sorensen J.L."/>
            <person name="Fitzpatrick D.A."/>
            <person name="Frisvad J.C."/>
            <person name="Nielsen K.L."/>
        </authorList>
    </citation>
    <scope>NUCLEOTIDE SEQUENCE</scope>
    <source>
        <strain evidence="8">IBT 16125</strain>
    </source>
</reference>
<dbReference type="GeneID" id="81604829"/>
<evidence type="ECO:0000256" key="2">
    <source>
        <dbReference type="ARBA" id="ARBA00023015"/>
    </source>
</evidence>
<feature type="region of interest" description="Disordered" evidence="6">
    <location>
        <begin position="436"/>
        <end position="460"/>
    </location>
</feature>
<comment type="caution">
    <text evidence="8">The sequence shown here is derived from an EMBL/GenBank/DDBJ whole genome shotgun (WGS) entry which is preliminary data.</text>
</comment>
<dbReference type="EMBL" id="JAPVEA010000008">
    <property type="protein sequence ID" value="KAJ5440206.1"/>
    <property type="molecule type" value="Genomic_DNA"/>
</dbReference>
<dbReference type="GO" id="GO:0008270">
    <property type="term" value="F:zinc ion binding"/>
    <property type="evidence" value="ECO:0007669"/>
    <property type="project" value="InterPro"/>
</dbReference>
<keyword evidence="2" id="KW-0805">Transcription regulation</keyword>
<evidence type="ECO:0000256" key="5">
    <source>
        <dbReference type="ARBA" id="ARBA00023242"/>
    </source>
</evidence>
<keyword evidence="4" id="KW-0804">Transcription</keyword>
<feature type="compositionally biased region" description="Polar residues" evidence="6">
    <location>
        <begin position="448"/>
        <end position="460"/>
    </location>
</feature>
<dbReference type="PROSITE" id="PS50048">
    <property type="entry name" value="ZN2_CY6_FUNGAL_2"/>
    <property type="match status" value="1"/>
</dbReference>
<gene>
    <name evidence="8" type="ORF">N7458_011204</name>
</gene>